<feature type="transmembrane region" description="Helical" evidence="1">
    <location>
        <begin position="43"/>
        <end position="61"/>
    </location>
</feature>
<dbReference type="KEGG" id="ptm:GSPATT00018596001"/>
<dbReference type="RefSeq" id="XP_001451788.1">
    <property type="nucleotide sequence ID" value="XM_001451751.1"/>
</dbReference>
<keyword evidence="1" id="KW-0472">Membrane</keyword>
<dbReference type="InParanoid" id="A0DMX4"/>
<dbReference type="AlphaFoldDB" id="A0DMX4"/>
<name>A0DMX4_PARTE</name>
<evidence type="ECO:0000313" key="3">
    <source>
        <dbReference type="Proteomes" id="UP000000600"/>
    </source>
</evidence>
<dbReference type="HOGENOM" id="CLU_2908902_0_0_1"/>
<protein>
    <submittedName>
        <fullName evidence="2">Uncharacterized protein</fullName>
    </submittedName>
</protein>
<keyword evidence="3" id="KW-1185">Reference proteome</keyword>
<sequence length="62" mass="7427">MQQAEIPTFQYQKVNQKLVNQEGEEFDYIMEDKVNVNFKCCKFSFTICSIFQPIFGIYLIYL</sequence>
<keyword evidence="1" id="KW-0812">Transmembrane</keyword>
<dbReference type="OrthoDB" id="296664at2759"/>
<dbReference type="OMA" id="FSFTICS"/>
<keyword evidence="1" id="KW-1133">Transmembrane helix</keyword>
<evidence type="ECO:0000256" key="1">
    <source>
        <dbReference type="SAM" id="Phobius"/>
    </source>
</evidence>
<accession>A0DMX4</accession>
<dbReference type="EMBL" id="CT868507">
    <property type="protein sequence ID" value="CAK84391.1"/>
    <property type="molecule type" value="Genomic_DNA"/>
</dbReference>
<reference evidence="2 3" key="1">
    <citation type="journal article" date="2006" name="Nature">
        <title>Global trends of whole-genome duplications revealed by the ciliate Paramecium tetraurelia.</title>
        <authorList>
            <consortium name="Genoscope"/>
            <person name="Aury J.-M."/>
            <person name="Jaillon O."/>
            <person name="Duret L."/>
            <person name="Noel B."/>
            <person name="Jubin C."/>
            <person name="Porcel B.M."/>
            <person name="Segurens B."/>
            <person name="Daubin V."/>
            <person name="Anthouard V."/>
            <person name="Aiach N."/>
            <person name="Arnaiz O."/>
            <person name="Billaut A."/>
            <person name="Beisson J."/>
            <person name="Blanc I."/>
            <person name="Bouhouche K."/>
            <person name="Camara F."/>
            <person name="Duharcourt S."/>
            <person name="Guigo R."/>
            <person name="Gogendeau D."/>
            <person name="Katinka M."/>
            <person name="Keller A.-M."/>
            <person name="Kissmehl R."/>
            <person name="Klotz C."/>
            <person name="Koll F."/>
            <person name="Le Moue A."/>
            <person name="Lepere C."/>
            <person name="Malinsky S."/>
            <person name="Nowacki M."/>
            <person name="Nowak J.K."/>
            <person name="Plattner H."/>
            <person name="Poulain J."/>
            <person name="Ruiz F."/>
            <person name="Serrano V."/>
            <person name="Zagulski M."/>
            <person name="Dessen P."/>
            <person name="Betermier M."/>
            <person name="Weissenbach J."/>
            <person name="Scarpelli C."/>
            <person name="Schachter V."/>
            <person name="Sperling L."/>
            <person name="Meyer E."/>
            <person name="Cohen J."/>
            <person name="Wincker P."/>
        </authorList>
    </citation>
    <scope>NUCLEOTIDE SEQUENCE [LARGE SCALE GENOMIC DNA]</scope>
    <source>
        <strain evidence="2 3">Stock d4-2</strain>
    </source>
</reference>
<dbReference type="Proteomes" id="UP000000600">
    <property type="component" value="Unassembled WGS sequence"/>
</dbReference>
<evidence type="ECO:0000313" key="2">
    <source>
        <dbReference type="EMBL" id="CAK84391.1"/>
    </source>
</evidence>
<organism evidence="2 3">
    <name type="scientific">Paramecium tetraurelia</name>
    <dbReference type="NCBI Taxonomy" id="5888"/>
    <lineage>
        <taxon>Eukaryota</taxon>
        <taxon>Sar</taxon>
        <taxon>Alveolata</taxon>
        <taxon>Ciliophora</taxon>
        <taxon>Intramacronucleata</taxon>
        <taxon>Oligohymenophorea</taxon>
        <taxon>Peniculida</taxon>
        <taxon>Parameciidae</taxon>
        <taxon>Paramecium</taxon>
    </lineage>
</organism>
<dbReference type="GeneID" id="5037573"/>
<gene>
    <name evidence="2" type="ORF">GSPATT00018596001</name>
</gene>
<proteinExistence type="predicted"/>